<dbReference type="AlphaFoldDB" id="A0A0F8Y5G1"/>
<protein>
    <submittedName>
        <fullName evidence="1">Uncharacterized protein</fullName>
    </submittedName>
</protein>
<comment type="caution">
    <text evidence="1">The sequence shown here is derived from an EMBL/GenBank/DDBJ whole genome shotgun (WGS) entry which is preliminary data.</text>
</comment>
<evidence type="ECO:0000313" key="1">
    <source>
        <dbReference type="EMBL" id="KKK76682.1"/>
    </source>
</evidence>
<dbReference type="EMBL" id="LAZR01055300">
    <property type="protein sequence ID" value="KKK76682.1"/>
    <property type="molecule type" value="Genomic_DNA"/>
</dbReference>
<accession>A0A0F8Y5G1</accession>
<sequence>LYSDAMGNTYKSNKAQIKLYPVRDEETVLPEVEIVANPIFQTIGFEVPLAIA</sequence>
<name>A0A0F8Y5G1_9ZZZZ</name>
<reference evidence="1" key="1">
    <citation type="journal article" date="2015" name="Nature">
        <title>Complex archaea that bridge the gap between prokaryotes and eukaryotes.</title>
        <authorList>
            <person name="Spang A."/>
            <person name="Saw J.H."/>
            <person name="Jorgensen S.L."/>
            <person name="Zaremba-Niedzwiedzka K."/>
            <person name="Martijn J."/>
            <person name="Lind A.E."/>
            <person name="van Eijk R."/>
            <person name="Schleper C."/>
            <person name="Guy L."/>
            <person name="Ettema T.J."/>
        </authorList>
    </citation>
    <scope>NUCLEOTIDE SEQUENCE</scope>
</reference>
<organism evidence="1">
    <name type="scientific">marine sediment metagenome</name>
    <dbReference type="NCBI Taxonomy" id="412755"/>
    <lineage>
        <taxon>unclassified sequences</taxon>
        <taxon>metagenomes</taxon>
        <taxon>ecological metagenomes</taxon>
    </lineage>
</organism>
<gene>
    <name evidence="1" type="ORF">LCGC14_2861170</name>
</gene>
<proteinExistence type="predicted"/>
<feature type="non-terminal residue" evidence="1">
    <location>
        <position position="1"/>
    </location>
</feature>